<proteinExistence type="predicted"/>
<dbReference type="Gene3D" id="1.10.530.10">
    <property type="match status" value="1"/>
</dbReference>
<evidence type="ECO:0000256" key="1">
    <source>
        <dbReference type="SAM" id="SignalP"/>
    </source>
</evidence>
<comment type="caution">
    <text evidence="2">The sequence shown here is derived from an EMBL/GenBank/DDBJ whole genome shotgun (WGS) entry which is preliminary data.</text>
</comment>
<evidence type="ECO:0000313" key="2">
    <source>
        <dbReference type="EMBL" id="OAQ69243.1"/>
    </source>
</evidence>
<dbReference type="KEGG" id="pchm:VFPPC_05338"/>
<keyword evidence="3" id="KW-1185">Reference proteome</keyword>
<organism evidence="2 3">
    <name type="scientific">Pochonia chlamydosporia 170</name>
    <dbReference type="NCBI Taxonomy" id="1380566"/>
    <lineage>
        <taxon>Eukaryota</taxon>
        <taxon>Fungi</taxon>
        <taxon>Dikarya</taxon>
        <taxon>Ascomycota</taxon>
        <taxon>Pezizomycotina</taxon>
        <taxon>Sordariomycetes</taxon>
        <taxon>Hypocreomycetidae</taxon>
        <taxon>Hypocreales</taxon>
        <taxon>Clavicipitaceae</taxon>
        <taxon>Pochonia</taxon>
    </lineage>
</organism>
<gene>
    <name evidence="2" type="ORF">VFPPC_05338</name>
</gene>
<dbReference type="GO" id="GO:0016787">
    <property type="term" value="F:hydrolase activity"/>
    <property type="evidence" value="ECO:0007669"/>
    <property type="project" value="UniProtKB-KW"/>
</dbReference>
<feature type="signal peptide" evidence="1">
    <location>
        <begin position="1"/>
        <end position="18"/>
    </location>
</feature>
<dbReference type="RefSeq" id="XP_018146093.1">
    <property type="nucleotide sequence ID" value="XM_018284548.1"/>
</dbReference>
<dbReference type="EMBL" id="LSBJ02000003">
    <property type="protein sequence ID" value="OAQ69243.1"/>
    <property type="molecule type" value="Genomic_DNA"/>
</dbReference>
<keyword evidence="2" id="KW-0378">Hydrolase</keyword>
<name>A0A179FVZ0_METCM</name>
<keyword evidence="1" id="KW-0732">Signal</keyword>
<dbReference type="OrthoDB" id="1193027at2759"/>
<dbReference type="SUPFAM" id="SSF53955">
    <property type="entry name" value="Lysozyme-like"/>
    <property type="match status" value="1"/>
</dbReference>
<dbReference type="AlphaFoldDB" id="A0A179FVZ0"/>
<dbReference type="GeneID" id="28848542"/>
<feature type="chain" id="PRO_5008102098" evidence="1">
    <location>
        <begin position="19"/>
        <end position="233"/>
    </location>
</feature>
<dbReference type="Proteomes" id="UP000078397">
    <property type="component" value="Unassembled WGS sequence"/>
</dbReference>
<evidence type="ECO:0000313" key="3">
    <source>
        <dbReference type="Proteomes" id="UP000078397"/>
    </source>
</evidence>
<accession>A0A179FVZ0</accession>
<reference evidence="2 3" key="1">
    <citation type="journal article" date="2016" name="PLoS Pathog.">
        <title>Biosynthesis of antibiotic leucinostatins in bio-control fungus Purpureocillium lilacinum and their inhibition on phytophthora revealed by genome mining.</title>
        <authorList>
            <person name="Wang G."/>
            <person name="Liu Z."/>
            <person name="Lin R."/>
            <person name="Li E."/>
            <person name="Mao Z."/>
            <person name="Ling J."/>
            <person name="Yang Y."/>
            <person name="Yin W.B."/>
            <person name="Xie B."/>
        </authorList>
    </citation>
    <scope>NUCLEOTIDE SEQUENCE [LARGE SCALE GENOMIC DNA]</scope>
    <source>
        <strain evidence="2">170</strain>
    </source>
</reference>
<dbReference type="InterPro" id="IPR023346">
    <property type="entry name" value="Lysozyme-like_dom_sf"/>
</dbReference>
<protein>
    <submittedName>
        <fullName evidence="2">Glycoside hydrolase</fullName>
    </submittedName>
</protein>
<sequence length="233" mass="24344">MYKTVTLTFAFFVAAVAGLPAAKRGLLDQYTHYQGDGSASAGWPSKDSWASWDDLWTANSELMKQSCSWNGWGINDSADEIDSIKSAIQQVSSETGIDNRFILAIMMQESKGCVRVPTTNNGVVNPGLMQSHNGAGTCANASPCASSDITRMISDGAAGTSSGDGLKQLLAKASGNTAGADDVRTFYAAARLYNSGSADYAQLGNGLGSTSCYASDIANRLTGWTLATTSCSI</sequence>